<dbReference type="Pfam" id="PF13877">
    <property type="entry name" value="RPAP3_C"/>
    <property type="match status" value="1"/>
</dbReference>
<keyword evidence="4" id="KW-0802">TPR repeat</keyword>
<evidence type="ECO:0000313" key="7">
    <source>
        <dbReference type="Proteomes" id="UP000518911"/>
    </source>
</evidence>
<dbReference type="PANTHER" id="PTHR45984:SF3">
    <property type="entry name" value="SPERM-ASSOCIATED ANTIGEN 1"/>
    <property type="match status" value="1"/>
</dbReference>
<dbReference type="InterPro" id="IPR025986">
    <property type="entry name" value="RPAP3-like_C"/>
</dbReference>
<dbReference type="OrthoDB" id="2942533at2759"/>
<keyword evidence="3" id="KW-0677">Repeat</keyword>
<gene>
    <name evidence="6" type="primary">Spag1_0</name>
    <name evidence="6" type="ORF">ATLROG_R02882</name>
</gene>
<dbReference type="PANTHER" id="PTHR45984">
    <property type="entry name" value="RNA (RNA) POLYMERASE II ASSOCIATED PROTEIN HOMOLOG"/>
    <property type="match status" value="1"/>
</dbReference>
<evidence type="ECO:0000256" key="4">
    <source>
        <dbReference type="ARBA" id="ARBA00022803"/>
    </source>
</evidence>
<comment type="subcellular location">
    <subcellularLocation>
        <location evidence="1">Cytoplasm</location>
    </subcellularLocation>
</comment>
<reference evidence="6 7" key="1">
    <citation type="submission" date="2019-09" db="EMBL/GenBank/DDBJ databases">
        <title>Bird 10,000 Genomes (B10K) Project - Family phase.</title>
        <authorList>
            <person name="Zhang G."/>
        </authorList>
    </citation>
    <scope>NUCLEOTIDE SEQUENCE [LARGE SCALE GENOMIC DNA]</scope>
    <source>
        <strain evidence="6">OUT-0055</strain>
        <tissue evidence="6">Blood</tissue>
    </source>
</reference>
<dbReference type="GO" id="GO:0005829">
    <property type="term" value="C:cytosol"/>
    <property type="evidence" value="ECO:0007669"/>
    <property type="project" value="TreeGrafter"/>
</dbReference>
<evidence type="ECO:0000313" key="6">
    <source>
        <dbReference type="EMBL" id="NXV81327.1"/>
    </source>
</evidence>
<accession>A0A7L3WYU2</accession>
<name>A0A7L3WYU2_9GRUI</name>
<evidence type="ECO:0000256" key="1">
    <source>
        <dbReference type="ARBA" id="ARBA00004496"/>
    </source>
</evidence>
<evidence type="ECO:0000259" key="5">
    <source>
        <dbReference type="Pfam" id="PF13877"/>
    </source>
</evidence>
<organism evidence="6 7">
    <name type="scientific">Atlantisia rogersi</name>
    <name type="common">Inaccessible Island rail</name>
    <dbReference type="NCBI Taxonomy" id="2478892"/>
    <lineage>
        <taxon>Eukaryota</taxon>
        <taxon>Metazoa</taxon>
        <taxon>Chordata</taxon>
        <taxon>Craniata</taxon>
        <taxon>Vertebrata</taxon>
        <taxon>Euteleostomi</taxon>
        <taxon>Archelosauria</taxon>
        <taxon>Archosauria</taxon>
        <taxon>Dinosauria</taxon>
        <taxon>Saurischia</taxon>
        <taxon>Theropoda</taxon>
        <taxon>Coelurosauria</taxon>
        <taxon>Aves</taxon>
        <taxon>Neognathae</taxon>
        <taxon>Neoaves</taxon>
        <taxon>Gruiformes</taxon>
        <taxon>Rallidae</taxon>
        <taxon>Atlantisia</taxon>
    </lineage>
</organism>
<keyword evidence="7" id="KW-1185">Reference proteome</keyword>
<feature type="non-terminal residue" evidence="6">
    <location>
        <position position="1"/>
    </location>
</feature>
<protein>
    <submittedName>
        <fullName evidence="6">SPAG1 protein</fullName>
    </submittedName>
</protein>
<dbReference type="InterPro" id="IPR051982">
    <property type="entry name" value="CiliaryAsmbly_MitoImport"/>
</dbReference>
<sequence>EKLRVFEPSNAYDFGQIINAVNTNKDKAACADLLTMSDPKKLPMLLSNKLEGDIFMIFIQSLECYVVGRDPGLVYQHLFYLSKAERFKVVLALLSRSEKEQVQQLFDLLSENQNHQYTSEDLKNLKKAYEL</sequence>
<dbReference type="EMBL" id="VZUJ01115957">
    <property type="protein sequence ID" value="NXV81327.1"/>
    <property type="molecule type" value="Genomic_DNA"/>
</dbReference>
<keyword evidence="2" id="KW-0963">Cytoplasm</keyword>
<evidence type="ECO:0000256" key="2">
    <source>
        <dbReference type="ARBA" id="ARBA00022490"/>
    </source>
</evidence>
<feature type="domain" description="RNA-polymerase II-associated protein 3-like C-terminal" evidence="5">
    <location>
        <begin position="8"/>
        <end position="99"/>
    </location>
</feature>
<dbReference type="Proteomes" id="UP000518911">
    <property type="component" value="Unassembled WGS sequence"/>
</dbReference>
<comment type="caution">
    <text evidence="6">The sequence shown here is derived from an EMBL/GenBank/DDBJ whole genome shotgun (WGS) entry which is preliminary data.</text>
</comment>
<dbReference type="AlphaFoldDB" id="A0A7L3WYU2"/>
<proteinExistence type="predicted"/>
<evidence type="ECO:0000256" key="3">
    <source>
        <dbReference type="ARBA" id="ARBA00022737"/>
    </source>
</evidence>
<feature type="non-terminal residue" evidence="6">
    <location>
        <position position="131"/>
    </location>
</feature>